<name>A0ABV5KNN6_9BACL</name>
<sequence>MKHEAERHWERELRQPPATGRFSPDMWVEVERKLQAKPDPFRFMKPIVGAVCVFMLALLTVYYLQAKQADYVTTTGDPIYAQIEKEVLRDLYNDPDVEMIHDYRGHTDNWAVVYVDYHRKGEELHTERVLFDYIGKGPEPEGRISYYSYSQPRGVQTGSGSNSGAETHDWKKVFEFGSSGHGGGPEVISAYYQIQINWNRQTEEIKLYNANPSQQTTVLGISQTCEEPPREIRTSDGRFYRLYNESVTSNPVVKLESVTCKEGVIERTNETGASAISVYSIDGAY</sequence>
<evidence type="ECO:0000256" key="1">
    <source>
        <dbReference type="SAM" id="Phobius"/>
    </source>
</evidence>
<keyword evidence="3" id="KW-1185">Reference proteome</keyword>
<evidence type="ECO:0000313" key="2">
    <source>
        <dbReference type="EMBL" id="MFB9326231.1"/>
    </source>
</evidence>
<accession>A0ABV5KNN6</accession>
<gene>
    <name evidence="2" type="ORF">ACFFSY_09935</name>
</gene>
<comment type="caution">
    <text evidence="2">The sequence shown here is derived from an EMBL/GenBank/DDBJ whole genome shotgun (WGS) entry which is preliminary data.</text>
</comment>
<evidence type="ECO:0008006" key="4">
    <source>
        <dbReference type="Google" id="ProtNLM"/>
    </source>
</evidence>
<reference evidence="2 3" key="1">
    <citation type="submission" date="2024-09" db="EMBL/GenBank/DDBJ databases">
        <authorList>
            <person name="Sun Q."/>
            <person name="Mori K."/>
        </authorList>
    </citation>
    <scope>NUCLEOTIDE SEQUENCE [LARGE SCALE GENOMIC DNA]</scope>
    <source>
        <strain evidence="2 3">TISTR 2452</strain>
    </source>
</reference>
<proteinExistence type="predicted"/>
<dbReference type="Proteomes" id="UP001589747">
    <property type="component" value="Unassembled WGS sequence"/>
</dbReference>
<dbReference type="RefSeq" id="WP_377493312.1">
    <property type="nucleotide sequence ID" value="NZ_JBHMDO010000017.1"/>
</dbReference>
<dbReference type="EMBL" id="JBHMDO010000017">
    <property type="protein sequence ID" value="MFB9326231.1"/>
    <property type="molecule type" value="Genomic_DNA"/>
</dbReference>
<organism evidence="2 3">
    <name type="scientific">Paenibacillus aurantiacus</name>
    <dbReference type="NCBI Taxonomy" id="1936118"/>
    <lineage>
        <taxon>Bacteria</taxon>
        <taxon>Bacillati</taxon>
        <taxon>Bacillota</taxon>
        <taxon>Bacilli</taxon>
        <taxon>Bacillales</taxon>
        <taxon>Paenibacillaceae</taxon>
        <taxon>Paenibacillus</taxon>
    </lineage>
</organism>
<protein>
    <recommendedName>
        <fullName evidence="4">DUF3139 domain-containing protein</fullName>
    </recommendedName>
</protein>
<keyword evidence="1" id="KW-0472">Membrane</keyword>
<feature type="transmembrane region" description="Helical" evidence="1">
    <location>
        <begin position="43"/>
        <end position="64"/>
    </location>
</feature>
<keyword evidence="1" id="KW-1133">Transmembrane helix</keyword>
<keyword evidence="1" id="KW-0812">Transmembrane</keyword>
<evidence type="ECO:0000313" key="3">
    <source>
        <dbReference type="Proteomes" id="UP001589747"/>
    </source>
</evidence>